<accession>A0A6P1QW91</accession>
<reference evidence="1 2" key="1">
    <citation type="submission" date="2018-04" db="EMBL/GenBank/DDBJ databases">
        <title>Characteristic and Complete Genome Sequencing of A Novel Member of Infective Endocarditis Causative Bacteria: Bergeyella cardium QL-PH.</title>
        <authorList>
            <person name="Pan H."/>
            <person name="Sun E."/>
            <person name="Zhang Y."/>
        </authorList>
    </citation>
    <scope>NUCLEOTIDE SEQUENCE [LARGE SCALE GENOMIC DNA]</scope>
    <source>
        <strain evidence="1 2">HPQL</strain>
    </source>
</reference>
<evidence type="ECO:0000313" key="1">
    <source>
        <dbReference type="EMBL" id="QHN65878.1"/>
    </source>
</evidence>
<proteinExistence type="predicted"/>
<dbReference type="EMBL" id="CP029149">
    <property type="protein sequence ID" value="QHN65878.1"/>
    <property type="molecule type" value="Genomic_DNA"/>
</dbReference>
<sequence>MNFKINLYAEKKGLWSYILKKYILPTLFLIFIPVILLFLLVLFIFYIPKWLFGKNENVDYEEEDFTPFFQNKHIRIEKHFLSDNEKSEIEFSDFDMVDNDLECIFQFRSDPPLDLFKDRYFYTYHELEYGIFFISYPLMEQEEMQLWYLNTYSLQYHIVTHMPVAEWQIAQEDSKTILRANGLINDTFIELEPQ</sequence>
<protein>
    <submittedName>
        <fullName evidence="1">Uncharacterized protein</fullName>
    </submittedName>
</protein>
<dbReference type="KEGG" id="bcad:DBX24_08295"/>
<dbReference type="RefSeq" id="WP_160224558.1">
    <property type="nucleotide sequence ID" value="NZ_CP029149.1"/>
</dbReference>
<organism evidence="1 2">
    <name type="scientific">Bergeyella cardium</name>
    <dbReference type="NCBI Taxonomy" id="1585976"/>
    <lineage>
        <taxon>Bacteria</taxon>
        <taxon>Pseudomonadati</taxon>
        <taxon>Bacteroidota</taxon>
        <taxon>Flavobacteriia</taxon>
        <taxon>Flavobacteriales</taxon>
        <taxon>Weeksellaceae</taxon>
        <taxon>Bergeyella</taxon>
    </lineage>
</organism>
<dbReference type="Proteomes" id="UP000464318">
    <property type="component" value="Chromosome"/>
</dbReference>
<name>A0A6P1QW91_9FLAO</name>
<keyword evidence="2" id="KW-1185">Reference proteome</keyword>
<gene>
    <name evidence="1" type="ORF">DBX24_08295</name>
</gene>
<evidence type="ECO:0000313" key="2">
    <source>
        <dbReference type="Proteomes" id="UP000464318"/>
    </source>
</evidence>
<dbReference type="AlphaFoldDB" id="A0A6P1QW91"/>